<dbReference type="Proteomes" id="UP000228568">
    <property type="component" value="Unassembled WGS sequence"/>
</dbReference>
<accession>A0A2M7V9D0</accession>
<comment type="caution">
    <text evidence="1">The sequence shown here is derived from an EMBL/GenBank/DDBJ whole genome shotgun (WGS) entry which is preliminary data.</text>
</comment>
<name>A0A2M7V9D0_9BACT</name>
<gene>
    <name evidence="1" type="ORF">COX81_00830</name>
</gene>
<dbReference type="EMBL" id="PFPK01000011">
    <property type="protein sequence ID" value="PIZ95449.1"/>
    <property type="molecule type" value="Genomic_DNA"/>
</dbReference>
<sequence>MDKKTSSEAREIPPEILEAANKEIVGSIIEQKEQVLRDIGVSLSRLVILHTQVKKEVEGIASPSSTLLKQLLETAKEKGIEIKFADR</sequence>
<organism evidence="1 2">
    <name type="scientific">Candidatus Magasanikbacteria bacterium CG_4_10_14_0_2_um_filter_37_12</name>
    <dbReference type="NCBI Taxonomy" id="1974637"/>
    <lineage>
        <taxon>Bacteria</taxon>
        <taxon>Candidatus Magasanikiibacteriota</taxon>
    </lineage>
</organism>
<proteinExistence type="predicted"/>
<evidence type="ECO:0000313" key="1">
    <source>
        <dbReference type="EMBL" id="PIZ95449.1"/>
    </source>
</evidence>
<dbReference type="AlphaFoldDB" id="A0A2M7V9D0"/>
<protein>
    <submittedName>
        <fullName evidence="1">Uncharacterized protein</fullName>
    </submittedName>
</protein>
<evidence type="ECO:0000313" key="2">
    <source>
        <dbReference type="Proteomes" id="UP000228568"/>
    </source>
</evidence>
<reference evidence="2" key="1">
    <citation type="submission" date="2017-09" db="EMBL/GenBank/DDBJ databases">
        <title>Depth-based differentiation of microbial function through sediment-hosted aquifers and enrichment of novel symbionts in the deep terrestrial subsurface.</title>
        <authorList>
            <person name="Probst A.J."/>
            <person name="Ladd B."/>
            <person name="Jarett J.K."/>
            <person name="Geller-Mcgrath D.E."/>
            <person name="Sieber C.M.K."/>
            <person name="Emerson J.B."/>
            <person name="Anantharaman K."/>
            <person name="Thomas B.C."/>
            <person name="Malmstrom R."/>
            <person name="Stieglmeier M."/>
            <person name="Klingl A."/>
            <person name="Woyke T."/>
            <person name="Ryan C.M."/>
            <person name="Banfield J.F."/>
        </authorList>
    </citation>
    <scope>NUCLEOTIDE SEQUENCE [LARGE SCALE GENOMIC DNA]</scope>
</reference>